<gene>
    <name evidence="1" type="ORF">DF3PB_150010</name>
</gene>
<reference evidence="1" key="1">
    <citation type="submission" date="2018-07" db="EMBL/GenBank/DDBJ databases">
        <authorList>
            <person name="Quirk P.G."/>
            <person name="Krulwich T.A."/>
        </authorList>
    </citation>
    <scope>NUCLEOTIDE SEQUENCE</scope>
</reference>
<accession>A0A380TBJ2</accession>
<proteinExistence type="predicted"/>
<evidence type="ECO:0000313" key="1">
    <source>
        <dbReference type="EMBL" id="SUS04817.1"/>
    </source>
</evidence>
<sequence length="81" mass="9344">MVEIEKLERRTRQQRVQARLLGRRRQAGETDCAMLRFNYARVCRVTKGRRALLNIRGGANGRICIASRNLPCCDADVPRRC</sequence>
<dbReference type="AlphaFoldDB" id="A0A380TBJ2"/>
<name>A0A380TBJ2_9ZZZZ</name>
<protein>
    <submittedName>
        <fullName evidence="1">Uncharacterized protein</fullName>
    </submittedName>
</protein>
<organism evidence="1">
    <name type="scientific">metagenome</name>
    <dbReference type="NCBI Taxonomy" id="256318"/>
    <lineage>
        <taxon>unclassified sequences</taxon>
        <taxon>metagenomes</taxon>
    </lineage>
</organism>
<dbReference type="EMBL" id="UIDG01000057">
    <property type="protein sequence ID" value="SUS04817.1"/>
    <property type="molecule type" value="Genomic_DNA"/>
</dbReference>